<proteinExistence type="predicted"/>
<reference evidence="2 3" key="1">
    <citation type="submission" date="2015-02" db="EMBL/GenBank/DDBJ databases">
        <title>Whole genome shotgun sequencing of cultured foodborne pathogen.</title>
        <authorList>
            <person name="Timme R."/>
            <person name="Allard M.W."/>
            <person name="Strain E."/>
            <person name="Evans P.S."/>
            <person name="Brown E."/>
        </authorList>
    </citation>
    <scope>NUCLEOTIDE SEQUENCE [LARGE SCALE GENOMIC DNA]</scope>
    <source>
        <strain evidence="2 3">GCSL-TSO-24</strain>
    </source>
</reference>
<dbReference type="PATRIC" id="fig|582.24.peg.461"/>
<dbReference type="Proteomes" id="UP000032582">
    <property type="component" value="Unassembled WGS sequence"/>
</dbReference>
<organism evidence="2 3">
    <name type="scientific">Morganella morganii</name>
    <name type="common">Proteus morganii</name>
    <dbReference type="NCBI Taxonomy" id="582"/>
    <lineage>
        <taxon>Bacteria</taxon>
        <taxon>Pseudomonadati</taxon>
        <taxon>Pseudomonadota</taxon>
        <taxon>Gammaproteobacteria</taxon>
        <taxon>Enterobacterales</taxon>
        <taxon>Morganellaceae</taxon>
        <taxon>Morganella</taxon>
    </lineage>
</organism>
<evidence type="ECO:0000256" key="1">
    <source>
        <dbReference type="SAM" id="Coils"/>
    </source>
</evidence>
<feature type="coiled-coil region" evidence="1">
    <location>
        <begin position="64"/>
        <end position="91"/>
    </location>
</feature>
<evidence type="ECO:0000313" key="3">
    <source>
        <dbReference type="Proteomes" id="UP000032582"/>
    </source>
</evidence>
<evidence type="ECO:0000313" key="2">
    <source>
        <dbReference type="EMBL" id="KJF79102.1"/>
    </source>
</evidence>
<name>A0A0D8LB91_MORMO</name>
<dbReference type="EMBL" id="JZSH01000007">
    <property type="protein sequence ID" value="KJF79102.1"/>
    <property type="molecule type" value="Genomic_DNA"/>
</dbReference>
<accession>A0A0D8LB91</accession>
<gene>
    <name evidence="2" type="ORF">UA45_01505</name>
</gene>
<keyword evidence="1" id="KW-0175">Coiled coil</keyword>
<dbReference type="SUPFAM" id="SSF46579">
    <property type="entry name" value="Prefoldin"/>
    <property type="match status" value="1"/>
</dbReference>
<comment type="caution">
    <text evidence="2">The sequence shown here is derived from an EMBL/GenBank/DDBJ whole genome shotgun (WGS) entry which is preliminary data.</text>
</comment>
<protein>
    <submittedName>
        <fullName evidence="2">Uncharacterized protein</fullName>
    </submittedName>
</protein>
<sequence length="183" mass="20853">MKTVPLFDVNLLGDVFTERQSRNLRAGKTLFQLVTKGAKSLNAAAIWMDAASSVMDCIGAYLRYQQAKEITEQLESQKEALDKQIENCQKILQVEQQVWQEEQQNRLEALDAILRRDRQSSVQLLHVISGYRNSIDFLFVELTKIRHKPHARTPELLALVNSVDKLMQAQLSCLVAAFDEPNP</sequence>
<dbReference type="AlphaFoldDB" id="A0A0D8LB91"/>